<gene>
    <name evidence="1" type="ORF">CSX02_08280</name>
</gene>
<sequence>MLEIKRELEKQIKKLEAAIQKAESDIKKSPEGSLRIQKRAKTVAFYWVKNEKEDQHHVGKYIRKENWQMVPILAQKGYAAKLIRKMQLQLDLLKQFEKQYNPNLIIHEWEQLPELRKNWVRPYEMTDDEYAKQWIEEPYERKTQPTGPIHTTTNGETVRSKSEVLIAERLCHFGVPYRYEQRYYLKGMGNVHPDFTLLNKKTRKVYIWEHFGRVDDAAYWDYNIQKIECYVTNGYYPGESLLMTFESLNHPITTQIIDSMIKRYLL</sequence>
<dbReference type="Proteomes" id="UP000224563">
    <property type="component" value="Unassembled WGS sequence"/>
</dbReference>
<reference evidence="1 2" key="2">
    <citation type="submission" date="2017-10" db="EMBL/GenBank/DDBJ databases">
        <authorList>
            <person name="Banno H."/>
            <person name="Chua N.-H."/>
        </authorList>
    </citation>
    <scope>NUCLEOTIDE SEQUENCE [LARGE SCALE GENOMIC DNA]</scope>
    <source>
        <strain evidence="1 2">JK623</strain>
    </source>
</reference>
<accession>A0A2G3E2K1</accession>
<dbReference type="EMBL" id="PDYG01000058">
    <property type="protein sequence ID" value="PHU37380.1"/>
    <property type="molecule type" value="Genomic_DNA"/>
</dbReference>
<protein>
    <submittedName>
        <fullName evidence="1">Uncharacterized protein</fullName>
    </submittedName>
</protein>
<organism evidence="1 2">
    <name type="scientific">Agathobacter ruminis</name>
    <dbReference type="NCBI Taxonomy" id="1712665"/>
    <lineage>
        <taxon>Bacteria</taxon>
        <taxon>Bacillati</taxon>
        <taxon>Bacillota</taxon>
        <taxon>Clostridia</taxon>
        <taxon>Lachnospirales</taxon>
        <taxon>Lachnospiraceae</taxon>
        <taxon>Agathobacter</taxon>
    </lineage>
</organism>
<dbReference type="RefSeq" id="WP_189281447.1">
    <property type="nucleotide sequence ID" value="NZ_JANSWH010000018.1"/>
</dbReference>
<name>A0A2G3E2K1_9FIRM</name>
<reference evidence="1 2" key="1">
    <citation type="submission" date="2017-10" db="EMBL/GenBank/DDBJ databases">
        <title>Resolving the taxonomy of Roseburia spp., Eubacterium rectale and Agathobacter spp. through phylogenomic analysis.</title>
        <authorList>
            <person name="Sheridan P.O."/>
            <person name="Walker A.W."/>
            <person name="Duncan S.H."/>
            <person name="Scott K.P."/>
            <person name="Toole P.W.O."/>
            <person name="Luis P."/>
            <person name="Flint H.J."/>
        </authorList>
    </citation>
    <scope>NUCLEOTIDE SEQUENCE [LARGE SCALE GENOMIC DNA]</scope>
    <source>
        <strain evidence="1 2">JK623</strain>
    </source>
</reference>
<evidence type="ECO:0000313" key="1">
    <source>
        <dbReference type="EMBL" id="PHU37380.1"/>
    </source>
</evidence>
<dbReference type="AlphaFoldDB" id="A0A2G3E2K1"/>
<evidence type="ECO:0000313" key="2">
    <source>
        <dbReference type="Proteomes" id="UP000224563"/>
    </source>
</evidence>
<proteinExistence type="predicted"/>
<comment type="caution">
    <text evidence="1">The sequence shown here is derived from an EMBL/GenBank/DDBJ whole genome shotgun (WGS) entry which is preliminary data.</text>
</comment>
<keyword evidence="2" id="KW-1185">Reference proteome</keyword>